<gene>
    <name evidence="5" type="primary">vapC</name>
    <name evidence="7" type="ORF">PABY_18070</name>
</gene>
<keyword evidence="5" id="KW-0460">Magnesium</keyword>
<dbReference type="PANTHER" id="PTHR39677">
    <property type="entry name" value="RIBONUCLEASE VAPC6"/>
    <property type="match status" value="1"/>
</dbReference>
<keyword evidence="8" id="KW-1185">Reference proteome</keyword>
<dbReference type="SUPFAM" id="SSF88723">
    <property type="entry name" value="PIN domain-like"/>
    <property type="match status" value="1"/>
</dbReference>
<reference evidence="7 8" key="1">
    <citation type="submission" date="2023-09" db="EMBL/GenBank/DDBJ databases">
        <title>Pyrofollis japonicus gen. nov. sp. nov., a novel member of the family Pyrodictiaceae isolated from the Iheya North hydrothermal field.</title>
        <authorList>
            <person name="Miyazaki U."/>
            <person name="Sanari M."/>
            <person name="Tame A."/>
            <person name="Kitajima M."/>
            <person name="Okamoto A."/>
            <person name="Sawayama S."/>
            <person name="Miyazaki J."/>
            <person name="Takai K."/>
            <person name="Nakagawa S."/>
        </authorList>
    </citation>
    <scope>NUCLEOTIDE SEQUENCE [LARGE SCALE GENOMIC DNA]</scope>
    <source>
        <strain evidence="7 8">AV2</strain>
    </source>
</reference>
<keyword evidence="3 5" id="KW-0479">Metal-binding</keyword>
<dbReference type="InterPro" id="IPR029060">
    <property type="entry name" value="PIN-like_dom_sf"/>
</dbReference>
<keyword evidence="2 5" id="KW-0540">Nuclease</keyword>
<accession>A0ABN6ZTS2</accession>
<comment type="similarity">
    <text evidence="5">Belongs to the PINc/VapC protein family.</text>
</comment>
<keyword evidence="5" id="KW-0800">Toxin</keyword>
<evidence type="ECO:0000256" key="4">
    <source>
        <dbReference type="ARBA" id="ARBA00022801"/>
    </source>
</evidence>
<comment type="cofactor">
    <cofactor evidence="5">
        <name>Mg(2+)</name>
        <dbReference type="ChEBI" id="CHEBI:18420"/>
    </cofactor>
</comment>
<dbReference type="HAMAP" id="MF_00265">
    <property type="entry name" value="VapC_Nob1"/>
    <property type="match status" value="1"/>
</dbReference>
<dbReference type="Pfam" id="PF01850">
    <property type="entry name" value="PIN"/>
    <property type="match status" value="1"/>
</dbReference>
<evidence type="ECO:0000256" key="2">
    <source>
        <dbReference type="ARBA" id="ARBA00022722"/>
    </source>
</evidence>
<organism evidence="7 8">
    <name type="scientific">Pyrodictium abyssi</name>
    <dbReference type="NCBI Taxonomy" id="54256"/>
    <lineage>
        <taxon>Archaea</taxon>
        <taxon>Thermoproteota</taxon>
        <taxon>Thermoprotei</taxon>
        <taxon>Desulfurococcales</taxon>
        <taxon>Pyrodictiaceae</taxon>
        <taxon>Pyrodictium</taxon>
    </lineage>
</organism>
<dbReference type="SMART" id="SM00670">
    <property type="entry name" value="PINc"/>
    <property type="match status" value="1"/>
</dbReference>
<feature type="domain" description="PIN" evidence="6">
    <location>
        <begin position="4"/>
        <end position="139"/>
    </location>
</feature>
<sequence>MYGLVICLDTNILYNYMLKTELTEKAKNILKSYAHEDFAITTTVLNELIYIVLAKVTGKRGYTLRRYVKTRGYPSEIIDKVITALEQLEIAVLPDVTDPRLVLETARSYRLLPADAMIALTCRHHRIDVIATFDEDFKRVSWLKVVP</sequence>
<name>A0ABN6ZTS2_9CREN</name>
<dbReference type="Gene3D" id="3.40.50.1010">
    <property type="entry name" value="5'-nuclease"/>
    <property type="match status" value="1"/>
</dbReference>
<dbReference type="EC" id="3.1.-.-" evidence="5"/>
<feature type="binding site" evidence="5">
    <location>
        <position position="9"/>
    </location>
    <ligand>
        <name>Mg(2+)</name>
        <dbReference type="ChEBI" id="CHEBI:18420"/>
    </ligand>
</feature>
<dbReference type="CDD" id="cd18677">
    <property type="entry name" value="PIN_MjVapC2-VapC6_like"/>
    <property type="match status" value="1"/>
</dbReference>
<dbReference type="RefSeq" id="WP_338249372.1">
    <property type="nucleotide sequence ID" value="NZ_AP028907.1"/>
</dbReference>
<protein>
    <recommendedName>
        <fullName evidence="5">Ribonuclease VapC</fullName>
        <shortName evidence="5">RNase VapC</shortName>
        <ecNumber evidence="5">3.1.-.-</ecNumber>
    </recommendedName>
    <alternativeName>
        <fullName evidence="5">Putative toxin VapC</fullName>
    </alternativeName>
</protein>
<keyword evidence="1 5" id="KW-1277">Toxin-antitoxin system</keyword>
<dbReference type="Proteomes" id="UP001341135">
    <property type="component" value="Chromosome"/>
</dbReference>
<dbReference type="InterPro" id="IPR002716">
    <property type="entry name" value="PIN_dom"/>
</dbReference>
<dbReference type="GeneID" id="89289816"/>
<dbReference type="EMBL" id="AP028907">
    <property type="protein sequence ID" value="BES82240.1"/>
    <property type="molecule type" value="Genomic_DNA"/>
</dbReference>
<evidence type="ECO:0000256" key="1">
    <source>
        <dbReference type="ARBA" id="ARBA00022649"/>
    </source>
</evidence>
<evidence type="ECO:0000256" key="5">
    <source>
        <dbReference type="HAMAP-Rule" id="MF_00265"/>
    </source>
</evidence>
<evidence type="ECO:0000313" key="8">
    <source>
        <dbReference type="Proteomes" id="UP001341135"/>
    </source>
</evidence>
<evidence type="ECO:0000259" key="6">
    <source>
        <dbReference type="SMART" id="SM00670"/>
    </source>
</evidence>
<evidence type="ECO:0000256" key="3">
    <source>
        <dbReference type="ARBA" id="ARBA00022723"/>
    </source>
</evidence>
<dbReference type="InterPro" id="IPR022907">
    <property type="entry name" value="VapC_family"/>
</dbReference>
<proteinExistence type="inferred from homology"/>
<comment type="function">
    <text evidence="5">Toxic component of a toxin-antitoxin (TA) system. An RNase.</text>
</comment>
<feature type="binding site" evidence="5">
    <location>
        <position position="115"/>
    </location>
    <ligand>
        <name>Mg(2+)</name>
        <dbReference type="ChEBI" id="CHEBI:18420"/>
    </ligand>
</feature>
<keyword evidence="4 5" id="KW-0378">Hydrolase</keyword>
<evidence type="ECO:0000313" key="7">
    <source>
        <dbReference type="EMBL" id="BES82240.1"/>
    </source>
</evidence>
<dbReference type="PANTHER" id="PTHR39677:SF4">
    <property type="entry name" value="RIBONUCLEASE VAPC6"/>
    <property type="match status" value="1"/>
</dbReference>